<comment type="caution">
    <text evidence="4">The sequence shown here is derived from an EMBL/GenBank/DDBJ whole genome shotgun (WGS) entry which is preliminary data.</text>
</comment>
<feature type="compositionally biased region" description="Low complexity" evidence="3">
    <location>
        <begin position="28"/>
        <end position="43"/>
    </location>
</feature>
<feature type="compositionally biased region" description="Basic residues" evidence="3">
    <location>
        <begin position="1"/>
        <end position="11"/>
    </location>
</feature>
<accession>A0A399J100</accession>
<keyword evidence="2 4" id="KW-0238">DNA-binding</keyword>
<keyword evidence="5" id="KW-1185">Reference proteome</keyword>
<dbReference type="AlphaFoldDB" id="A0A399J100"/>
<evidence type="ECO:0000313" key="5">
    <source>
        <dbReference type="Proteomes" id="UP000265848"/>
    </source>
</evidence>
<dbReference type="Gene3D" id="4.10.520.10">
    <property type="entry name" value="IHF-like DNA-binding proteins"/>
    <property type="match status" value="1"/>
</dbReference>
<dbReference type="Proteomes" id="UP000265848">
    <property type="component" value="Unassembled WGS sequence"/>
</dbReference>
<feature type="region of interest" description="Disordered" evidence="3">
    <location>
        <begin position="1"/>
        <end position="43"/>
    </location>
</feature>
<sequence>MVSKTSPRRAISKTSSAQKATRGEADIAAPPVEETVTATESATPELKKKELIELVVIHSGVKKKFAKPVVEAMLAVLGEAIAGGRELNMQPLGKVKVTNEKSVPNGKVMNTRIRQSDQARRASDGVPSKEAEASDAETVKETLADPAQ</sequence>
<name>A0A399J100_9RHOB</name>
<dbReference type="InterPro" id="IPR010992">
    <property type="entry name" value="IHF-like_DNA-bd_dom_sf"/>
</dbReference>
<evidence type="ECO:0000313" key="4">
    <source>
        <dbReference type="EMBL" id="RII38209.1"/>
    </source>
</evidence>
<dbReference type="EMBL" id="QWJJ01000011">
    <property type="protein sequence ID" value="RII38209.1"/>
    <property type="molecule type" value="Genomic_DNA"/>
</dbReference>
<dbReference type="GO" id="GO:0030527">
    <property type="term" value="F:structural constituent of chromatin"/>
    <property type="evidence" value="ECO:0007669"/>
    <property type="project" value="InterPro"/>
</dbReference>
<dbReference type="Pfam" id="PF00216">
    <property type="entry name" value="Bac_DNA_binding"/>
    <property type="match status" value="1"/>
</dbReference>
<protein>
    <submittedName>
        <fullName evidence="4">DNA-binding protein</fullName>
    </submittedName>
</protein>
<feature type="compositionally biased region" description="Basic and acidic residues" evidence="3">
    <location>
        <begin position="114"/>
        <end position="148"/>
    </location>
</feature>
<proteinExistence type="inferred from homology"/>
<dbReference type="GO" id="GO:0003677">
    <property type="term" value="F:DNA binding"/>
    <property type="evidence" value="ECO:0007669"/>
    <property type="project" value="UniProtKB-KW"/>
</dbReference>
<dbReference type="RefSeq" id="WP_119399593.1">
    <property type="nucleotide sequence ID" value="NZ_QWJJ01000011.1"/>
</dbReference>
<evidence type="ECO:0000256" key="2">
    <source>
        <dbReference type="ARBA" id="ARBA00023125"/>
    </source>
</evidence>
<evidence type="ECO:0000256" key="1">
    <source>
        <dbReference type="ARBA" id="ARBA00010529"/>
    </source>
</evidence>
<dbReference type="InterPro" id="IPR000119">
    <property type="entry name" value="Hist_DNA-bd"/>
</dbReference>
<comment type="similarity">
    <text evidence="1">Belongs to the bacterial histone-like protein family.</text>
</comment>
<dbReference type="SUPFAM" id="SSF47729">
    <property type="entry name" value="IHF-like DNA-binding proteins"/>
    <property type="match status" value="1"/>
</dbReference>
<reference evidence="4 5" key="1">
    <citation type="submission" date="2018-08" db="EMBL/GenBank/DDBJ databases">
        <title>Pseudooceanicola sediminis CY03 in the family Rhodobacteracea.</title>
        <authorList>
            <person name="Zhang Y.-J."/>
        </authorList>
    </citation>
    <scope>NUCLEOTIDE SEQUENCE [LARGE SCALE GENOMIC DNA]</scope>
    <source>
        <strain evidence="4 5">CY03</strain>
    </source>
</reference>
<feature type="region of interest" description="Disordered" evidence="3">
    <location>
        <begin position="99"/>
        <end position="148"/>
    </location>
</feature>
<organism evidence="4 5">
    <name type="scientific">Pseudooceanicola sediminis</name>
    <dbReference type="NCBI Taxonomy" id="2211117"/>
    <lineage>
        <taxon>Bacteria</taxon>
        <taxon>Pseudomonadati</taxon>
        <taxon>Pseudomonadota</taxon>
        <taxon>Alphaproteobacteria</taxon>
        <taxon>Rhodobacterales</taxon>
        <taxon>Paracoccaceae</taxon>
        <taxon>Pseudooceanicola</taxon>
    </lineage>
</organism>
<gene>
    <name evidence="4" type="ORF">DL237_13475</name>
</gene>
<evidence type="ECO:0000256" key="3">
    <source>
        <dbReference type="SAM" id="MobiDB-lite"/>
    </source>
</evidence>
<dbReference type="OrthoDB" id="7873378at2"/>